<dbReference type="eggNOG" id="ENOG5032SUJ">
    <property type="taxonomic scope" value="Bacteria"/>
</dbReference>
<dbReference type="KEGG" id="fal:FRAAL2768"/>
<evidence type="ECO:0000313" key="2">
    <source>
        <dbReference type="EMBL" id="CAJ61412.1"/>
    </source>
</evidence>
<sequence>MMATITITHTREEGTLVDGSVKGDGTYEILVANGFRWFRSLDCCSIVYSRGRAAKMHIIQPAAQALRAAGHTVIITIDETPPDFAAAERGRTLDAQDRAQRYDGYARSATSRADSREAAADRVLGGIPPGQPMLVDHYSYAADKRRRERAWSNQDRAAEERDKAQYWQARQRAAERWPTSRTNLDAMLRRVQWIEADMRRTRRRLAENEIRRPFGPIRQTLAWWVAARHGDLEQWAGELDYLREQIALKEQAGEKAWGPGDFKVGDLVVYRGEALPVRRVNQKTLTVTRSLANRETTGTIPYDGGITGRRPASPADDDTNEAS</sequence>
<dbReference type="Pfam" id="PF12083">
    <property type="entry name" value="DUF3560"/>
    <property type="match status" value="1"/>
</dbReference>
<feature type="region of interest" description="Disordered" evidence="1">
    <location>
        <begin position="296"/>
        <end position="323"/>
    </location>
</feature>
<evidence type="ECO:0000313" key="3">
    <source>
        <dbReference type="Proteomes" id="UP000000657"/>
    </source>
</evidence>
<name>Q0RM40_FRAAA</name>
<dbReference type="InterPro" id="IPR021944">
    <property type="entry name" value="DUF3560"/>
</dbReference>
<dbReference type="Proteomes" id="UP000000657">
    <property type="component" value="Chromosome"/>
</dbReference>
<dbReference type="AlphaFoldDB" id="Q0RM40"/>
<dbReference type="HOGENOM" id="CLU_046967_0_0_11"/>
<keyword evidence="3" id="KW-1185">Reference proteome</keyword>
<dbReference type="EMBL" id="CT573213">
    <property type="protein sequence ID" value="CAJ61412.1"/>
    <property type="molecule type" value="Genomic_DNA"/>
</dbReference>
<evidence type="ECO:0008006" key="4">
    <source>
        <dbReference type="Google" id="ProtNLM"/>
    </source>
</evidence>
<evidence type="ECO:0000256" key="1">
    <source>
        <dbReference type="SAM" id="MobiDB-lite"/>
    </source>
</evidence>
<accession>Q0RM40</accession>
<reference evidence="2 3" key="1">
    <citation type="journal article" date="2007" name="Genome Res.">
        <title>Genome characteristics of facultatively symbiotic Frankia sp. strains reflect host range and host plant biogeography.</title>
        <authorList>
            <person name="Normand P."/>
            <person name="Lapierre P."/>
            <person name="Tisa L.S."/>
            <person name="Gogarten J.P."/>
            <person name="Alloisio N."/>
            <person name="Bagnarol E."/>
            <person name="Bassi C.A."/>
            <person name="Berry A.M."/>
            <person name="Bickhart D.M."/>
            <person name="Choisne N."/>
            <person name="Couloux A."/>
            <person name="Cournoyer B."/>
            <person name="Cruveiller S."/>
            <person name="Daubin V."/>
            <person name="Demange N."/>
            <person name="Francino M.P."/>
            <person name="Goltsman E."/>
            <person name="Huang Y."/>
            <person name="Kopp O.R."/>
            <person name="Labarre L."/>
            <person name="Lapidus A."/>
            <person name="Lavire C."/>
            <person name="Marechal J."/>
            <person name="Martinez M."/>
            <person name="Mastronunzio J.E."/>
            <person name="Mullin B.C."/>
            <person name="Niemann J."/>
            <person name="Pujic P."/>
            <person name="Rawnsley T."/>
            <person name="Rouy Z."/>
            <person name="Schenowitz C."/>
            <person name="Sellstedt A."/>
            <person name="Tavares F."/>
            <person name="Tomkins J.P."/>
            <person name="Vallenet D."/>
            <person name="Valverde C."/>
            <person name="Wall L.G."/>
            <person name="Wang Y."/>
            <person name="Medigue C."/>
            <person name="Benson D.R."/>
        </authorList>
    </citation>
    <scope>NUCLEOTIDE SEQUENCE [LARGE SCALE GENOMIC DNA]</scope>
    <source>
        <strain evidence="3">DSM 45986 / CECT 9034 / ACN14a</strain>
    </source>
</reference>
<proteinExistence type="predicted"/>
<protein>
    <recommendedName>
        <fullName evidence="4">DUF3560 domain-containing protein</fullName>
    </recommendedName>
</protein>
<dbReference type="STRING" id="326424.FRAAL2768"/>
<gene>
    <name evidence="2" type="ordered locus">FRAAL2768</name>
</gene>
<organism evidence="2 3">
    <name type="scientific">Frankia alni (strain DSM 45986 / CECT 9034 / ACN14a)</name>
    <dbReference type="NCBI Taxonomy" id="326424"/>
    <lineage>
        <taxon>Bacteria</taxon>
        <taxon>Bacillati</taxon>
        <taxon>Actinomycetota</taxon>
        <taxon>Actinomycetes</taxon>
        <taxon>Frankiales</taxon>
        <taxon>Frankiaceae</taxon>
        <taxon>Frankia</taxon>
    </lineage>
</organism>